<organism evidence="2 3">
    <name type="scientific">Jeongeupia naejangsanensis</name>
    <dbReference type="NCBI Taxonomy" id="613195"/>
    <lineage>
        <taxon>Bacteria</taxon>
        <taxon>Pseudomonadati</taxon>
        <taxon>Pseudomonadota</taxon>
        <taxon>Betaproteobacteria</taxon>
        <taxon>Neisseriales</taxon>
        <taxon>Chitinibacteraceae</taxon>
        <taxon>Jeongeupia</taxon>
    </lineage>
</organism>
<dbReference type="InterPro" id="IPR000073">
    <property type="entry name" value="AB_hydrolase_1"/>
</dbReference>
<dbReference type="EMBL" id="JAESND010000001">
    <property type="protein sequence ID" value="MBM3115010.1"/>
    <property type="molecule type" value="Genomic_DNA"/>
</dbReference>
<sequence>MDTAEARNAVGVLLVHGLGGTQYDLGSLHKILKRAGVEAHTLTLPGHSGKPEDLLGVRAEDWVDTVEARYRELAAQHETLHVVAMCLGSLISVEAIKRIAQPSGKLVLLAPPVFLDGWATPWYWIFRHIVYRIPYFARSMKIAEEEPFGVKNDLVRSIVKAKFERGDDFHYPWVPLACIKQVDRLRRWVAKGLDAIRSPTLIIHAREDDLTSPRSAEFLVREMGGMARMVLLENSYHMICVDNDRDQVAIEMLRHLDLDVSVVKVRTRVRKPAAEE</sequence>
<keyword evidence="2" id="KW-0378">Hydrolase</keyword>
<dbReference type="Gene3D" id="3.40.50.1820">
    <property type="entry name" value="alpha/beta hydrolase"/>
    <property type="match status" value="1"/>
</dbReference>
<accession>A0ABS2BHR1</accession>
<feature type="domain" description="AB hydrolase-1" evidence="1">
    <location>
        <begin position="12"/>
        <end position="249"/>
    </location>
</feature>
<dbReference type="PIRSF" id="PIRSF017388">
    <property type="entry name" value="Esterase_lipase"/>
    <property type="match status" value="1"/>
</dbReference>
<protein>
    <submittedName>
        <fullName evidence="2">Alpha/beta fold hydrolase</fullName>
    </submittedName>
</protein>
<gene>
    <name evidence="2" type="ORF">JMJ54_04135</name>
</gene>
<dbReference type="RefSeq" id="WP_203536663.1">
    <property type="nucleotide sequence ID" value="NZ_JAESND010000001.1"/>
</dbReference>
<evidence type="ECO:0000313" key="3">
    <source>
        <dbReference type="Proteomes" id="UP000809431"/>
    </source>
</evidence>
<comment type="caution">
    <text evidence="2">The sequence shown here is derived from an EMBL/GenBank/DDBJ whole genome shotgun (WGS) entry which is preliminary data.</text>
</comment>
<name>A0ABS2BHR1_9NEIS</name>
<evidence type="ECO:0000313" key="2">
    <source>
        <dbReference type="EMBL" id="MBM3115010.1"/>
    </source>
</evidence>
<reference evidence="2 3" key="1">
    <citation type="submission" date="2021-01" db="EMBL/GenBank/DDBJ databases">
        <title>Draft Genome Sequence and Polyhydroxyalkanoate Biosynthetic Potential of Jeongeupia naejangsanensis Type Strain DSM 24253.</title>
        <authorList>
            <person name="Turrini P."/>
            <person name="Artuso I."/>
            <person name="Lugli G.A."/>
            <person name="Frangipani E."/>
            <person name="Ventura M."/>
            <person name="Visca P."/>
        </authorList>
    </citation>
    <scope>NUCLEOTIDE SEQUENCE [LARGE SCALE GENOMIC DNA]</scope>
    <source>
        <strain evidence="2 3">DSM 24253</strain>
    </source>
</reference>
<dbReference type="Proteomes" id="UP000809431">
    <property type="component" value="Unassembled WGS sequence"/>
</dbReference>
<evidence type="ECO:0000259" key="1">
    <source>
        <dbReference type="Pfam" id="PF12697"/>
    </source>
</evidence>
<dbReference type="InterPro" id="IPR029058">
    <property type="entry name" value="AB_hydrolase_fold"/>
</dbReference>
<dbReference type="InterPro" id="IPR012354">
    <property type="entry name" value="Esterase_lipase"/>
</dbReference>
<keyword evidence="3" id="KW-1185">Reference proteome</keyword>
<dbReference type="GO" id="GO:0016787">
    <property type="term" value="F:hydrolase activity"/>
    <property type="evidence" value="ECO:0007669"/>
    <property type="project" value="UniProtKB-KW"/>
</dbReference>
<dbReference type="SUPFAM" id="SSF53474">
    <property type="entry name" value="alpha/beta-Hydrolases"/>
    <property type="match status" value="1"/>
</dbReference>
<proteinExistence type="predicted"/>
<dbReference type="Pfam" id="PF12697">
    <property type="entry name" value="Abhydrolase_6"/>
    <property type="match status" value="1"/>
</dbReference>